<dbReference type="InterPro" id="IPR056977">
    <property type="entry name" value="FnI_RECK"/>
</dbReference>
<name>A0A8K0K951_LADFU</name>
<comment type="caution">
    <text evidence="17">The sequence shown here is derived from an EMBL/GenBank/DDBJ whole genome shotgun (WGS) entry which is preliminary data.</text>
</comment>
<keyword evidence="15" id="KW-0812">Transmembrane</keyword>
<dbReference type="EMBL" id="KZ308502">
    <property type="protein sequence ID" value="KAG8230672.1"/>
    <property type="molecule type" value="Genomic_DNA"/>
</dbReference>
<keyword evidence="18" id="KW-1185">Reference proteome</keyword>
<keyword evidence="12" id="KW-0449">Lipoprotein</keyword>
<dbReference type="SUPFAM" id="SSF57603">
    <property type="entry name" value="FnI-like domain"/>
    <property type="match status" value="1"/>
</dbReference>
<dbReference type="GO" id="GO:0005886">
    <property type="term" value="C:plasma membrane"/>
    <property type="evidence" value="ECO:0007669"/>
    <property type="project" value="UniProtKB-SubCell"/>
</dbReference>
<evidence type="ECO:0000256" key="14">
    <source>
        <dbReference type="ARBA" id="ARBA00073829"/>
    </source>
</evidence>
<dbReference type="PANTHER" id="PTHR13487">
    <property type="entry name" value="SERINE PROTEASE INHIBITOR"/>
    <property type="match status" value="1"/>
</dbReference>
<keyword evidence="4" id="KW-0879">Wnt signaling pathway</keyword>
<dbReference type="InterPro" id="IPR039016">
    <property type="entry name" value="RECK"/>
</dbReference>
<proteinExistence type="inferred from homology"/>
<keyword evidence="3" id="KW-0336">GPI-anchor</keyword>
<keyword evidence="6" id="KW-0732">Signal</keyword>
<dbReference type="GO" id="GO:0098552">
    <property type="term" value="C:side of membrane"/>
    <property type="evidence" value="ECO:0007669"/>
    <property type="project" value="UniProtKB-KW"/>
</dbReference>
<evidence type="ECO:0000256" key="9">
    <source>
        <dbReference type="ARBA" id="ARBA00023136"/>
    </source>
</evidence>
<evidence type="ECO:0000256" key="15">
    <source>
        <dbReference type="SAM" id="Phobius"/>
    </source>
</evidence>
<dbReference type="AlphaFoldDB" id="A0A8K0K951"/>
<dbReference type="PANTHER" id="PTHR13487:SF3">
    <property type="entry name" value="REVERSION-INDUCING CYSTEINE-RICH PROTEIN WITH KAZAL MOTIFS"/>
    <property type="match status" value="1"/>
</dbReference>
<protein>
    <recommendedName>
        <fullName evidence="14">Reversion-inducing cysteine-rich protein with Kazal motifs</fullName>
    </recommendedName>
</protein>
<reference evidence="17" key="1">
    <citation type="submission" date="2013-04" db="EMBL/GenBank/DDBJ databases">
        <authorList>
            <person name="Qu J."/>
            <person name="Murali S.C."/>
            <person name="Bandaranaike D."/>
            <person name="Bellair M."/>
            <person name="Blankenburg K."/>
            <person name="Chao H."/>
            <person name="Dinh H."/>
            <person name="Doddapaneni H."/>
            <person name="Downs B."/>
            <person name="Dugan-Rocha S."/>
            <person name="Elkadiri S."/>
            <person name="Gnanaolivu R.D."/>
            <person name="Hernandez B."/>
            <person name="Javaid M."/>
            <person name="Jayaseelan J.C."/>
            <person name="Lee S."/>
            <person name="Li M."/>
            <person name="Ming W."/>
            <person name="Munidasa M."/>
            <person name="Muniz J."/>
            <person name="Nguyen L."/>
            <person name="Ongeri F."/>
            <person name="Osuji N."/>
            <person name="Pu L.-L."/>
            <person name="Puazo M."/>
            <person name="Qu C."/>
            <person name="Quiroz J."/>
            <person name="Raj R."/>
            <person name="Weissenberger G."/>
            <person name="Xin Y."/>
            <person name="Zou X."/>
            <person name="Han Y."/>
            <person name="Richards S."/>
            <person name="Worley K."/>
            <person name="Muzny D."/>
            <person name="Gibbs R."/>
        </authorList>
    </citation>
    <scope>NUCLEOTIDE SEQUENCE</scope>
    <source>
        <strain evidence="17">Sampled in the wild</strain>
    </source>
</reference>
<dbReference type="PROSITE" id="PS51465">
    <property type="entry name" value="KAZAL_2"/>
    <property type="match status" value="1"/>
</dbReference>
<reference evidence="17" key="2">
    <citation type="submission" date="2017-10" db="EMBL/GenBank/DDBJ databases">
        <title>Ladona fulva Genome sequencing and assembly.</title>
        <authorList>
            <person name="Murali S."/>
            <person name="Richards S."/>
            <person name="Bandaranaike D."/>
            <person name="Bellair M."/>
            <person name="Blankenburg K."/>
            <person name="Chao H."/>
            <person name="Dinh H."/>
            <person name="Doddapaneni H."/>
            <person name="Dugan-Rocha S."/>
            <person name="Elkadiri S."/>
            <person name="Gnanaolivu R."/>
            <person name="Hernandez B."/>
            <person name="Skinner E."/>
            <person name="Javaid M."/>
            <person name="Lee S."/>
            <person name="Li M."/>
            <person name="Ming W."/>
            <person name="Munidasa M."/>
            <person name="Muniz J."/>
            <person name="Nguyen L."/>
            <person name="Hughes D."/>
            <person name="Osuji N."/>
            <person name="Pu L.-L."/>
            <person name="Puazo M."/>
            <person name="Qu C."/>
            <person name="Quiroz J."/>
            <person name="Raj R."/>
            <person name="Weissenberger G."/>
            <person name="Xin Y."/>
            <person name="Zou X."/>
            <person name="Han Y."/>
            <person name="Worley K."/>
            <person name="Muzny D."/>
            <person name="Gibbs R."/>
        </authorList>
    </citation>
    <scope>NUCLEOTIDE SEQUENCE</scope>
    <source>
        <strain evidence="17">Sampled in the wild</strain>
    </source>
</reference>
<evidence type="ECO:0000256" key="7">
    <source>
        <dbReference type="ARBA" id="ARBA00022737"/>
    </source>
</evidence>
<dbReference type="Proteomes" id="UP000792457">
    <property type="component" value="Unassembled WGS sequence"/>
</dbReference>
<keyword evidence="11" id="KW-0325">Glycoprotein</keyword>
<feature type="domain" description="Kazal-like" evidence="16">
    <location>
        <begin position="71"/>
        <end position="117"/>
    </location>
</feature>
<evidence type="ECO:0000256" key="10">
    <source>
        <dbReference type="ARBA" id="ARBA00023157"/>
    </source>
</evidence>
<evidence type="ECO:0000256" key="1">
    <source>
        <dbReference type="ARBA" id="ARBA00004609"/>
    </source>
</evidence>
<sequence length="438" mass="48362">MPCFPLDPCWLGSRKIEHGSWFYVDCNLCSCYSGEKTCSKRQCGEMWGMVVSYGMNLEGLFESSDSRKDSAFIALPCNCPAHYVPVCGRNGRTYPSSCLAKCAGLGDSDFEFGSCASIDPCKDNTCSEEEECIPSRRVCLSLLHRPCPQYECVKKQNTCSEMGYDPVCDTEVQEHPNTCYLVQYGKKLAYRGHCIQNCKTEGEVCGINGDTYPSECAAIADRVTVDYHGPCTSVGRITEGLSEYMRRSHQEKVCWNNVKCPSLPRSGCLASIPPGACCPICAGALRLLYSQKQVERSLYVISELDTKAKDNIMTVQSILSHLERHIQVAECSVYGMLSVEMDLYVLVKARDRLVNGDDVVHPPSELQMEACAAEAEKLARMIQGGSPRLFSEVPLSTLTTAKVVTLVANSSKGLNSGYFGTVFVCIVINYLIHLQLKR</sequence>
<evidence type="ECO:0000256" key="8">
    <source>
        <dbReference type="ARBA" id="ARBA00022900"/>
    </source>
</evidence>
<evidence type="ECO:0000256" key="11">
    <source>
        <dbReference type="ARBA" id="ARBA00023180"/>
    </source>
</evidence>
<evidence type="ECO:0000313" key="17">
    <source>
        <dbReference type="EMBL" id="KAG8230672.1"/>
    </source>
</evidence>
<dbReference type="InterPro" id="IPR002350">
    <property type="entry name" value="Kazal_dom"/>
</dbReference>
<dbReference type="Gene3D" id="3.30.60.30">
    <property type="match status" value="2"/>
</dbReference>
<evidence type="ECO:0000256" key="6">
    <source>
        <dbReference type="ARBA" id="ARBA00022729"/>
    </source>
</evidence>
<dbReference type="OrthoDB" id="5956770at2759"/>
<organism evidence="17 18">
    <name type="scientific">Ladona fulva</name>
    <name type="common">Scarce chaser dragonfly</name>
    <name type="synonym">Libellula fulva</name>
    <dbReference type="NCBI Taxonomy" id="123851"/>
    <lineage>
        <taxon>Eukaryota</taxon>
        <taxon>Metazoa</taxon>
        <taxon>Ecdysozoa</taxon>
        <taxon>Arthropoda</taxon>
        <taxon>Hexapoda</taxon>
        <taxon>Insecta</taxon>
        <taxon>Pterygota</taxon>
        <taxon>Palaeoptera</taxon>
        <taxon>Odonata</taxon>
        <taxon>Epiprocta</taxon>
        <taxon>Anisoptera</taxon>
        <taxon>Libelluloidea</taxon>
        <taxon>Libellulidae</taxon>
        <taxon>Ladona</taxon>
    </lineage>
</organism>
<evidence type="ECO:0000256" key="3">
    <source>
        <dbReference type="ARBA" id="ARBA00022622"/>
    </source>
</evidence>
<feature type="transmembrane region" description="Helical" evidence="15">
    <location>
        <begin position="417"/>
        <end position="436"/>
    </location>
</feature>
<dbReference type="FunFam" id="3.30.60.30:FF:000011">
    <property type="entry name" value="reversion-inducing cysteine-rich protein with Kazal motifs isoform X1"/>
    <property type="match status" value="1"/>
</dbReference>
<dbReference type="Pfam" id="PF25028">
    <property type="entry name" value="FnI_RECK"/>
    <property type="match status" value="1"/>
</dbReference>
<evidence type="ECO:0000256" key="5">
    <source>
        <dbReference type="ARBA" id="ARBA00022690"/>
    </source>
</evidence>
<dbReference type="GO" id="GO:0016055">
    <property type="term" value="P:Wnt signaling pathway"/>
    <property type="evidence" value="ECO:0007669"/>
    <property type="project" value="UniProtKB-KW"/>
</dbReference>
<keyword evidence="10" id="KW-1015">Disulfide bond</keyword>
<keyword evidence="8" id="KW-0722">Serine protease inhibitor</keyword>
<evidence type="ECO:0000256" key="13">
    <source>
        <dbReference type="ARBA" id="ARBA00061636"/>
    </source>
</evidence>
<dbReference type="GO" id="GO:0004867">
    <property type="term" value="F:serine-type endopeptidase inhibitor activity"/>
    <property type="evidence" value="ECO:0007669"/>
    <property type="project" value="UniProtKB-KW"/>
</dbReference>
<dbReference type="InterPro" id="IPR036058">
    <property type="entry name" value="Kazal_dom_sf"/>
</dbReference>
<evidence type="ECO:0000256" key="4">
    <source>
        <dbReference type="ARBA" id="ARBA00022687"/>
    </source>
</evidence>
<gene>
    <name evidence="17" type="ORF">J437_LFUL010486</name>
</gene>
<evidence type="ECO:0000259" key="16">
    <source>
        <dbReference type="PROSITE" id="PS51465"/>
    </source>
</evidence>
<keyword evidence="5" id="KW-0646">Protease inhibitor</keyword>
<dbReference type="GO" id="GO:0008191">
    <property type="term" value="F:metalloendopeptidase inhibitor activity"/>
    <property type="evidence" value="ECO:0007669"/>
    <property type="project" value="InterPro"/>
</dbReference>
<dbReference type="SMART" id="SM00280">
    <property type="entry name" value="KAZAL"/>
    <property type="match status" value="3"/>
</dbReference>
<evidence type="ECO:0000256" key="12">
    <source>
        <dbReference type="ARBA" id="ARBA00023288"/>
    </source>
</evidence>
<keyword evidence="15" id="KW-1133">Transmembrane helix</keyword>
<dbReference type="SUPFAM" id="SSF100895">
    <property type="entry name" value="Kazal-type serine protease inhibitors"/>
    <property type="match status" value="3"/>
</dbReference>
<keyword evidence="2" id="KW-1003">Cell membrane</keyword>
<dbReference type="Pfam" id="PF07648">
    <property type="entry name" value="Kazal_2"/>
    <property type="match status" value="3"/>
</dbReference>
<keyword evidence="9 15" id="KW-0472">Membrane</keyword>
<comment type="subcellular location">
    <subcellularLocation>
        <location evidence="1">Cell membrane</location>
        <topology evidence="1">Lipid-anchor</topology>
        <topology evidence="1">GPI-anchor</topology>
    </subcellularLocation>
</comment>
<accession>A0A8K0K951</accession>
<dbReference type="GO" id="GO:0030198">
    <property type="term" value="P:extracellular matrix organization"/>
    <property type="evidence" value="ECO:0007669"/>
    <property type="project" value="TreeGrafter"/>
</dbReference>
<evidence type="ECO:0000313" key="18">
    <source>
        <dbReference type="Proteomes" id="UP000792457"/>
    </source>
</evidence>
<keyword evidence="7" id="KW-0677">Repeat</keyword>
<dbReference type="PROSITE" id="PS00282">
    <property type="entry name" value="KAZAL_1"/>
    <property type="match status" value="1"/>
</dbReference>
<comment type="similarity">
    <text evidence="13">Belongs to the RECK family.</text>
</comment>
<evidence type="ECO:0000256" key="2">
    <source>
        <dbReference type="ARBA" id="ARBA00022475"/>
    </source>
</evidence>